<organism evidence="2 3">
    <name type="scientific">Mesorhizobium plurifarium</name>
    <dbReference type="NCBI Taxonomy" id="69974"/>
    <lineage>
        <taxon>Bacteria</taxon>
        <taxon>Pseudomonadati</taxon>
        <taxon>Pseudomonadota</taxon>
        <taxon>Alphaproteobacteria</taxon>
        <taxon>Hyphomicrobiales</taxon>
        <taxon>Phyllobacteriaceae</taxon>
        <taxon>Mesorhizobium</taxon>
    </lineage>
</organism>
<dbReference type="GeneID" id="31894306"/>
<gene>
    <name evidence="2" type="ORF">MPLDJ20_60646</name>
</gene>
<keyword evidence="1" id="KW-1133">Transmembrane helix</keyword>
<evidence type="ECO:0000313" key="2">
    <source>
        <dbReference type="EMBL" id="CDX44563.1"/>
    </source>
</evidence>
<evidence type="ECO:0000256" key="1">
    <source>
        <dbReference type="SAM" id="Phobius"/>
    </source>
</evidence>
<evidence type="ECO:0000313" key="3">
    <source>
        <dbReference type="Proteomes" id="UP000046373"/>
    </source>
</evidence>
<dbReference type="InterPro" id="IPR012994">
    <property type="entry name" value="YbgT_YccB"/>
</dbReference>
<feature type="transmembrane region" description="Helical" evidence="1">
    <location>
        <begin position="6"/>
        <end position="24"/>
    </location>
</feature>
<proteinExistence type="predicted"/>
<dbReference type="NCBIfam" id="TIGR02106">
    <property type="entry name" value="cyd_oper_ybgT"/>
    <property type="match status" value="1"/>
</dbReference>
<dbReference type="AlphaFoldDB" id="A0A090FKP6"/>
<sequence length="43" mass="4878">MWYFSWILGLGLAASVGILNALWYELRTVREQPVEDTVALPTP</sequence>
<name>A0A090FKP6_MESPL</name>
<dbReference type="Pfam" id="PF08173">
    <property type="entry name" value="YbgT_YccB"/>
    <property type="match status" value="1"/>
</dbReference>
<keyword evidence="1" id="KW-0472">Membrane</keyword>
<reference evidence="2 3" key="1">
    <citation type="submission" date="2014-08" db="EMBL/GenBank/DDBJ databases">
        <authorList>
            <person name="Moulin Lionel"/>
        </authorList>
    </citation>
    <scope>NUCLEOTIDE SEQUENCE [LARGE SCALE GENOMIC DNA]</scope>
</reference>
<protein>
    <submittedName>
        <fullName evidence="2">Cyd operon protein YbgT</fullName>
    </submittedName>
</protein>
<keyword evidence="1" id="KW-0812">Transmembrane</keyword>
<dbReference type="EMBL" id="CCNB01000043">
    <property type="protein sequence ID" value="CDX44563.1"/>
    <property type="molecule type" value="Genomic_DNA"/>
</dbReference>
<dbReference type="InterPro" id="IPR011724">
    <property type="entry name" value="Cyd_oper_YbgT"/>
</dbReference>
<dbReference type="Proteomes" id="UP000046373">
    <property type="component" value="Unassembled WGS sequence"/>
</dbReference>
<accession>A0A090FKP6</accession>